<evidence type="ECO:0000313" key="2">
    <source>
        <dbReference type="Proteomes" id="UP001629156"/>
    </source>
</evidence>
<protein>
    <submittedName>
        <fullName evidence="1">Uncharacterized protein</fullName>
    </submittedName>
</protein>
<dbReference type="EMBL" id="JBELPZ010000018">
    <property type="protein sequence ID" value="MFL9845560.1"/>
    <property type="molecule type" value="Genomic_DNA"/>
</dbReference>
<reference evidence="1 2" key="1">
    <citation type="submission" date="2024-06" db="EMBL/GenBank/DDBJ databases">
        <authorList>
            <person name="Kaempfer P."/>
            <person name="Viver T."/>
        </authorList>
    </citation>
    <scope>NUCLEOTIDE SEQUENCE [LARGE SCALE GENOMIC DNA]</scope>
    <source>
        <strain evidence="1 2">ST-119</strain>
    </source>
</reference>
<sequence>MKYLKAKYKLILSYLKSDWSFDDYPLEIMYNPNAGEEKYHARLINWYHMIDFGKSRDEAIRNLKIMFDEYKNENELPRPGSVVPIKYATSFKVEEYEDIAIDFFEKILGLNYFSCFISDLSSLYDFDLANTDTLSKINEIYHIEPKGDYLLCDIFEQIYKSR</sequence>
<dbReference type="Proteomes" id="UP001629156">
    <property type="component" value="Unassembled WGS sequence"/>
</dbReference>
<proteinExistence type="predicted"/>
<dbReference type="RefSeq" id="WP_408085842.1">
    <property type="nucleotide sequence ID" value="NZ_JBELPZ010000018.1"/>
</dbReference>
<name>A0ABW8YZX8_9FLAO</name>
<gene>
    <name evidence="1" type="ORF">ABS766_14140</name>
</gene>
<comment type="caution">
    <text evidence="1">The sequence shown here is derived from an EMBL/GenBank/DDBJ whole genome shotgun (WGS) entry which is preliminary data.</text>
</comment>
<accession>A0ABW8YZX8</accession>
<keyword evidence="2" id="KW-1185">Reference proteome</keyword>
<evidence type="ECO:0000313" key="1">
    <source>
        <dbReference type="EMBL" id="MFL9845560.1"/>
    </source>
</evidence>
<organism evidence="1 2">
    <name type="scientific">Flavobacterium rhizosphaerae</name>
    <dbReference type="NCBI Taxonomy" id="3163298"/>
    <lineage>
        <taxon>Bacteria</taxon>
        <taxon>Pseudomonadati</taxon>
        <taxon>Bacteroidota</taxon>
        <taxon>Flavobacteriia</taxon>
        <taxon>Flavobacteriales</taxon>
        <taxon>Flavobacteriaceae</taxon>
        <taxon>Flavobacterium</taxon>
    </lineage>
</organism>